<evidence type="ECO:0000313" key="2">
    <source>
        <dbReference type="EMBL" id="KZT31073.1"/>
    </source>
</evidence>
<feature type="region of interest" description="Disordered" evidence="1">
    <location>
        <begin position="1"/>
        <end position="217"/>
    </location>
</feature>
<evidence type="ECO:0000313" key="3">
    <source>
        <dbReference type="Proteomes" id="UP000076798"/>
    </source>
</evidence>
<proteinExistence type="predicted"/>
<name>A0A165WEY6_9AGAM</name>
<protein>
    <submittedName>
        <fullName evidence="2">Uncharacterized protein</fullName>
    </submittedName>
</protein>
<feature type="compositionally biased region" description="Basic residues" evidence="1">
    <location>
        <begin position="181"/>
        <end position="192"/>
    </location>
</feature>
<gene>
    <name evidence="2" type="ORF">SISSUDRAFT_1068145</name>
</gene>
<reference evidence="2 3" key="1">
    <citation type="journal article" date="2016" name="Mol. Biol. Evol.">
        <title>Comparative Genomics of Early-Diverging Mushroom-Forming Fungi Provides Insights into the Origins of Lignocellulose Decay Capabilities.</title>
        <authorList>
            <person name="Nagy L.G."/>
            <person name="Riley R."/>
            <person name="Tritt A."/>
            <person name="Adam C."/>
            <person name="Daum C."/>
            <person name="Floudas D."/>
            <person name="Sun H."/>
            <person name="Yadav J.S."/>
            <person name="Pangilinan J."/>
            <person name="Larsson K.H."/>
            <person name="Matsuura K."/>
            <person name="Barry K."/>
            <person name="Labutti K."/>
            <person name="Kuo R."/>
            <person name="Ohm R.A."/>
            <person name="Bhattacharya S.S."/>
            <person name="Shirouzu T."/>
            <person name="Yoshinaga Y."/>
            <person name="Martin F.M."/>
            <person name="Grigoriev I.V."/>
            <person name="Hibbett D.S."/>
        </authorList>
    </citation>
    <scope>NUCLEOTIDE SEQUENCE [LARGE SCALE GENOMIC DNA]</scope>
    <source>
        <strain evidence="2 3">HHB10207 ss-3</strain>
    </source>
</reference>
<dbReference type="Proteomes" id="UP000076798">
    <property type="component" value="Unassembled WGS sequence"/>
</dbReference>
<feature type="compositionally biased region" description="Low complexity" evidence="1">
    <location>
        <begin position="193"/>
        <end position="211"/>
    </location>
</feature>
<feature type="compositionally biased region" description="Low complexity" evidence="1">
    <location>
        <begin position="163"/>
        <end position="174"/>
    </location>
</feature>
<sequence>MAPTLRNRQKPTANLPPIPQPTQPKTRTRVKDRFFYDEAPNNAEAPTDTPTPDLQATSQSSTESHPTVLPAKRKPGRPKSKVTSKRLKLTQVQGDAVDAEVNAEMDVVSPATTVPPPPRLNRPAPALAAQMQRASRPSAKLSAVEDEDDAYTESPPQSDDENSPVSPIVVSSESEAAHVTSARRAKQKKQKTRTSASNSSTTAASAPKAASNLPAHDPAPLEITIKYKDKNGLWEKSTIRLFGSFENNNNKVHALLGLSLSDSPSIFFCYNGSKEKNAWKSEVHMKEIAGEWTREHEVNMGNRKSKFPVVFDFVPTGTRTGTAAAASVAKTDIKYRKISHIISYHIAK</sequence>
<organism evidence="2 3">
    <name type="scientific">Sistotremastrum suecicum HHB10207 ss-3</name>
    <dbReference type="NCBI Taxonomy" id="1314776"/>
    <lineage>
        <taxon>Eukaryota</taxon>
        <taxon>Fungi</taxon>
        <taxon>Dikarya</taxon>
        <taxon>Basidiomycota</taxon>
        <taxon>Agaricomycotina</taxon>
        <taxon>Agaricomycetes</taxon>
        <taxon>Sistotremastrales</taxon>
        <taxon>Sistotremastraceae</taxon>
        <taxon>Sistotremastrum</taxon>
    </lineage>
</organism>
<accession>A0A165WEY6</accession>
<dbReference type="AlphaFoldDB" id="A0A165WEY6"/>
<dbReference type="EMBL" id="KV428908">
    <property type="protein sequence ID" value="KZT31073.1"/>
    <property type="molecule type" value="Genomic_DNA"/>
</dbReference>
<feature type="compositionally biased region" description="Basic residues" evidence="1">
    <location>
        <begin position="71"/>
        <end position="88"/>
    </location>
</feature>
<keyword evidence="3" id="KW-1185">Reference proteome</keyword>
<evidence type="ECO:0000256" key="1">
    <source>
        <dbReference type="SAM" id="MobiDB-lite"/>
    </source>
</evidence>
<feature type="compositionally biased region" description="Polar residues" evidence="1">
    <location>
        <begin position="48"/>
        <end position="65"/>
    </location>
</feature>